<evidence type="ECO:0000313" key="2">
    <source>
        <dbReference type="Proteomes" id="UP000729402"/>
    </source>
</evidence>
<reference evidence="1" key="1">
    <citation type="journal article" date="2021" name="bioRxiv">
        <title>Whole Genome Assembly and Annotation of Northern Wild Rice, Zizania palustris L., Supports a Whole Genome Duplication in the Zizania Genus.</title>
        <authorList>
            <person name="Haas M."/>
            <person name="Kono T."/>
            <person name="Macchietto M."/>
            <person name="Millas R."/>
            <person name="McGilp L."/>
            <person name="Shao M."/>
            <person name="Duquette J."/>
            <person name="Hirsch C.N."/>
            <person name="Kimball J."/>
        </authorList>
    </citation>
    <scope>NUCLEOTIDE SEQUENCE</scope>
    <source>
        <tissue evidence="1">Fresh leaf tissue</tissue>
    </source>
</reference>
<accession>A0A8J5WAP3</accession>
<organism evidence="1 2">
    <name type="scientific">Zizania palustris</name>
    <name type="common">Northern wild rice</name>
    <dbReference type="NCBI Taxonomy" id="103762"/>
    <lineage>
        <taxon>Eukaryota</taxon>
        <taxon>Viridiplantae</taxon>
        <taxon>Streptophyta</taxon>
        <taxon>Embryophyta</taxon>
        <taxon>Tracheophyta</taxon>
        <taxon>Spermatophyta</taxon>
        <taxon>Magnoliopsida</taxon>
        <taxon>Liliopsida</taxon>
        <taxon>Poales</taxon>
        <taxon>Poaceae</taxon>
        <taxon>BOP clade</taxon>
        <taxon>Oryzoideae</taxon>
        <taxon>Oryzeae</taxon>
        <taxon>Zizaniinae</taxon>
        <taxon>Zizania</taxon>
    </lineage>
</organism>
<comment type="caution">
    <text evidence="1">The sequence shown here is derived from an EMBL/GenBank/DDBJ whole genome shotgun (WGS) entry which is preliminary data.</text>
</comment>
<gene>
    <name evidence="1" type="ORF">GUJ93_ZPchr0010g8807</name>
</gene>
<dbReference type="AlphaFoldDB" id="A0A8J5WAP3"/>
<proteinExistence type="predicted"/>
<evidence type="ECO:0000313" key="1">
    <source>
        <dbReference type="EMBL" id="KAG8087113.1"/>
    </source>
</evidence>
<keyword evidence="2" id="KW-1185">Reference proteome</keyword>
<protein>
    <submittedName>
        <fullName evidence="1">Uncharacterized protein</fullName>
    </submittedName>
</protein>
<dbReference type="EMBL" id="JAAALK010000082">
    <property type="protein sequence ID" value="KAG8087113.1"/>
    <property type="molecule type" value="Genomic_DNA"/>
</dbReference>
<sequence length="67" mass="7117">MARQDDTLTVRSGLGVTKVEDGPVSCGQLVLEAKGRGENENPMDESVRIDSGYAGQVYASNEVDFGP</sequence>
<name>A0A8J5WAP3_ZIZPA</name>
<dbReference type="Proteomes" id="UP000729402">
    <property type="component" value="Unassembled WGS sequence"/>
</dbReference>
<reference evidence="1" key="2">
    <citation type="submission" date="2021-02" db="EMBL/GenBank/DDBJ databases">
        <authorList>
            <person name="Kimball J.A."/>
            <person name="Haas M.W."/>
            <person name="Macchietto M."/>
            <person name="Kono T."/>
            <person name="Duquette J."/>
            <person name="Shao M."/>
        </authorList>
    </citation>
    <scope>NUCLEOTIDE SEQUENCE</scope>
    <source>
        <tissue evidence="1">Fresh leaf tissue</tissue>
    </source>
</reference>